<keyword evidence="2" id="KW-1185">Reference proteome</keyword>
<evidence type="ECO:0000313" key="2">
    <source>
        <dbReference type="Proteomes" id="UP001057402"/>
    </source>
</evidence>
<comment type="caution">
    <text evidence="1">The sequence shown here is derived from an EMBL/GenBank/DDBJ whole genome shotgun (WGS) entry which is preliminary data.</text>
</comment>
<evidence type="ECO:0000313" key="1">
    <source>
        <dbReference type="EMBL" id="KAI4325425.1"/>
    </source>
</evidence>
<proteinExistence type="predicted"/>
<gene>
    <name evidence="1" type="ORF">MLD38_030828</name>
</gene>
<reference evidence="2" key="1">
    <citation type="journal article" date="2023" name="Front. Plant Sci.">
        <title>Chromosomal-level genome assembly of Melastoma candidum provides insights into trichome evolution.</title>
        <authorList>
            <person name="Zhong Y."/>
            <person name="Wu W."/>
            <person name="Sun C."/>
            <person name="Zou P."/>
            <person name="Liu Y."/>
            <person name="Dai S."/>
            <person name="Zhou R."/>
        </authorList>
    </citation>
    <scope>NUCLEOTIDE SEQUENCE [LARGE SCALE GENOMIC DNA]</scope>
</reference>
<name>A0ACB9MND2_9MYRT</name>
<dbReference type="Proteomes" id="UP001057402">
    <property type="component" value="Chromosome 9"/>
</dbReference>
<sequence length="140" mass="16453">MVLSSIKVLLTVMIVMTSAMLRNPNAAFGRIHVHIYNFLDLGPTLTVHCWSKNDDLGEQELPPKDSWEFSFKLDFFGRTRFDCTFKWNDEVHRFPIYVQMRDNWACLNCTWVIYQAGPCRQNTGSNDVCYHWHDKEETIS</sequence>
<organism evidence="1 2">
    <name type="scientific">Melastoma candidum</name>
    <dbReference type="NCBI Taxonomy" id="119954"/>
    <lineage>
        <taxon>Eukaryota</taxon>
        <taxon>Viridiplantae</taxon>
        <taxon>Streptophyta</taxon>
        <taxon>Embryophyta</taxon>
        <taxon>Tracheophyta</taxon>
        <taxon>Spermatophyta</taxon>
        <taxon>Magnoliopsida</taxon>
        <taxon>eudicotyledons</taxon>
        <taxon>Gunneridae</taxon>
        <taxon>Pentapetalae</taxon>
        <taxon>rosids</taxon>
        <taxon>malvids</taxon>
        <taxon>Myrtales</taxon>
        <taxon>Melastomataceae</taxon>
        <taxon>Melastomatoideae</taxon>
        <taxon>Melastomateae</taxon>
        <taxon>Melastoma</taxon>
    </lineage>
</organism>
<accession>A0ACB9MND2</accession>
<dbReference type="EMBL" id="CM042888">
    <property type="protein sequence ID" value="KAI4325425.1"/>
    <property type="molecule type" value="Genomic_DNA"/>
</dbReference>
<protein>
    <submittedName>
        <fullName evidence="1">Uncharacterized protein</fullName>
    </submittedName>
</protein>